<proteinExistence type="predicted"/>
<dbReference type="AlphaFoldDB" id="A0AAX4JCM3"/>
<dbReference type="Gene3D" id="1.25.40.20">
    <property type="entry name" value="Ankyrin repeat-containing domain"/>
    <property type="match status" value="1"/>
</dbReference>
<name>A0AAX4JCM3_9MICR</name>
<dbReference type="GeneID" id="90541460"/>
<dbReference type="InterPro" id="IPR002110">
    <property type="entry name" value="Ankyrin_rpt"/>
</dbReference>
<evidence type="ECO:0000256" key="2">
    <source>
        <dbReference type="ARBA" id="ARBA00023043"/>
    </source>
</evidence>
<dbReference type="Pfam" id="PF12796">
    <property type="entry name" value="Ank_2"/>
    <property type="match status" value="1"/>
</dbReference>
<dbReference type="SUPFAM" id="SSF48403">
    <property type="entry name" value="Ankyrin repeat"/>
    <property type="match status" value="1"/>
</dbReference>
<dbReference type="EMBL" id="CP142730">
    <property type="protein sequence ID" value="WUR03647.1"/>
    <property type="molecule type" value="Genomic_DNA"/>
</dbReference>
<dbReference type="PANTHER" id="PTHR24198">
    <property type="entry name" value="ANKYRIN REPEAT AND PROTEIN KINASE DOMAIN-CONTAINING PROTEIN"/>
    <property type="match status" value="1"/>
</dbReference>
<accession>A0AAX4JCM3</accession>
<keyword evidence="5" id="KW-1185">Reference proteome</keyword>
<feature type="repeat" description="ANK" evidence="3">
    <location>
        <begin position="304"/>
        <end position="336"/>
    </location>
</feature>
<sequence length="445" mass="52723">MFFNKIEKLINPKIEYCTFILQDTNPNLQKETLLNLYYLSQHYKCNKIQKNEKKEKTDYKKPKLTYKRHALHLLKISLLDNTPYKLPIPSETGFYNLQNFIFLLALLKKRPEIVYEFLKKGFPSNINDSTFASDLSPTYFQLSCVLSDEIWRLMMDFNPSYSLSYNGLTPQMLCISKNLFLYDKQEWSFLTTTQYKLLNQFNLVKIINNEENPIFLLDLYCMENNTEMVKKLLQEDKGLINYSKCCFVVNSTFEVMEVLAVFSIDIIQKFCKMSPLHVSAYLDDINHAVTSIMVKIDCNLQDENGDTPLHIAARCKSYKVLEILIRSKGDVNIKNKQGKTPKDLYDENEWKMVPPNYKENDVLVNLADMDYNNPEFKCSSVSMRHIMNIKNYKEPSRFTITSLVTFYSREKEAKKMIYRLRTTSEYKYRKFRDLEILFNEHLYKR</sequence>
<protein>
    <submittedName>
        <fullName evidence="4">Ankyrin repeat protein</fullName>
    </submittedName>
</protein>
<evidence type="ECO:0000313" key="5">
    <source>
        <dbReference type="Proteomes" id="UP001334084"/>
    </source>
</evidence>
<keyword evidence="1" id="KW-0677">Repeat</keyword>
<dbReference type="SMART" id="SM00248">
    <property type="entry name" value="ANK"/>
    <property type="match status" value="4"/>
</dbReference>
<reference evidence="4" key="1">
    <citation type="journal article" date="2024" name="BMC Genomics">
        <title>Functional annotation of a divergent genome using sequence and structure-based similarity.</title>
        <authorList>
            <person name="Svedberg D."/>
            <person name="Winiger R.R."/>
            <person name="Berg A."/>
            <person name="Sharma H."/>
            <person name="Tellgren-Roth C."/>
            <person name="Debrunner-Vossbrinck B.A."/>
            <person name="Vossbrinck C.R."/>
            <person name="Barandun J."/>
        </authorList>
    </citation>
    <scope>NUCLEOTIDE SEQUENCE</scope>
    <source>
        <strain evidence="4">Illinois isolate</strain>
    </source>
</reference>
<dbReference type="KEGG" id="vnx:VNE69_05236"/>
<evidence type="ECO:0000256" key="1">
    <source>
        <dbReference type="ARBA" id="ARBA00022737"/>
    </source>
</evidence>
<gene>
    <name evidence="4" type="ORF">VNE69_05236</name>
</gene>
<dbReference type="InterPro" id="IPR036770">
    <property type="entry name" value="Ankyrin_rpt-contain_sf"/>
</dbReference>
<dbReference type="PANTHER" id="PTHR24198:SF165">
    <property type="entry name" value="ANKYRIN REPEAT-CONTAINING PROTEIN-RELATED"/>
    <property type="match status" value="1"/>
</dbReference>
<dbReference type="Proteomes" id="UP001334084">
    <property type="component" value="Chromosome 5"/>
</dbReference>
<evidence type="ECO:0000313" key="4">
    <source>
        <dbReference type="EMBL" id="WUR03647.1"/>
    </source>
</evidence>
<keyword evidence="2 3" id="KW-0040">ANK repeat</keyword>
<dbReference type="RefSeq" id="XP_065329792.1">
    <property type="nucleotide sequence ID" value="XM_065473720.1"/>
</dbReference>
<dbReference type="PROSITE" id="PS50088">
    <property type="entry name" value="ANK_REPEAT"/>
    <property type="match status" value="1"/>
</dbReference>
<dbReference type="PROSITE" id="PS50297">
    <property type="entry name" value="ANK_REP_REGION"/>
    <property type="match status" value="1"/>
</dbReference>
<organism evidence="4 5">
    <name type="scientific">Vairimorpha necatrix</name>
    <dbReference type="NCBI Taxonomy" id="6039"/>
    <lineage>
        <taxon>Eukaryota</taxon>
        <taxon>Fungi</taxon>
        <taxon>Fungi incertae sedis</taxon>
        <taxon>Microsporidia</taxon>
        <taxon>Nosematidae</taxon>
        <taxon>Vairimorpha</taxon>
    </lineage>
</organism>
<evidence type="ECO:0000256" key="3">
    <source>
        <dbReference type="PROSITE-ProRule" id="PRU00023"/>
    </source>
</evidence>